<name>A0A7R7FT56_9BACT</name>
<accession>A0A7R7FT56</accession>
<dbReference type="Proteomes" id="UP000515472">
    <property type="component" value="Chromosome"/>
</dbReference>
<evidence type="ECO:0000313" key="2">
    <source>
        <dbReference type="Proteomes" id="UP000515472"/>
    </source>
</evidence>
<evidence type="ECO:0000313" key="1">
    <source>
        <dbReference type="EMBL" id="BCO11273.1"/>
    </source>
</evidence>
<reference evidence="1 2" key="1">
    <citation type="submission" date="2020-06" db="EMBL/GenBank/DDBJ databases">
        <title>Interaction of electrochemicaly active bacteria, Geobacter bremensis R4 on different carbon anode.</title>
        <authorList>
            <person name="Meng L."/>
            <person name="Yoshida N."/>
        </authorList>
    </citation>
    <scope>NUCLEOTIDE SEQUENCE [LARGE SCALE GENOMIC DNA]</scope>
    <source>
        <strain evidence="1 2">R4</strain>
    </source>
</reference>
<keyword evidence="2" id="KW-1185">Reference proteome</keyword>
<gene>
    <name evidence="1" type="ORF">GEOBRER4_n1294</name>
</gene>
<proteinExistence type="predicted"/>
<dbReference type="AlphaFoldDB" id="A0A7R7FT56"/>
<organism evidence="1 2">
    <name type="scientific">Citrifermentans bremense</name>
    <dbReference type="NCBI Taxonomy" id="60035"/>
    <lineage>
        <taxon>Bacteria</taxon>
        <taxon>Pseudomonadati</taxon>
        <taxon>Thermodesulfobacteriota</taxon>
        <taxon>Desulfuromonadia</taxon>
        <taxon>Geobacterales</taxon>
        <taxon>Geobacteraceae</taxon>
        <taxon>Citrifermentans</taxon>
    </lineage>
</organism>
<protein>
    <submittedName>
        <fullName evidence="1">Uncharacterized protein</fullName>
    </submittedName>
</protein>
<dbReference type="EMBL" id="AP023213">
    <property type="protein sequence ID" value="BCO11273.1"/>
    <property type="molecule type" value="Genomic_DNA"/>
</dbReference>
<sequence>MARQAMSADLADLSARIPLTVGEIVYSKSFSEGVSNSGT</sequence>